<feature type="non-terminal residue" evidence="2">
    <location>
        <position position="385"/>
    </location>
</feature>
<feature type="compositionally biased region" description="Polar residues" evidence="1">
    <location>
        <begin position="204"/>
        <end position="224"/>
    </location>
</feature>
<dbReference type="EMBL" id="CAJVPP010015086">
    <property type="protein sequence ID" value="CAG8725945.1"/>
    <property type="molecule type" value="Genomic_DNA"/>
</dbReference>
<feature type="compositionally biased region" description="Basic and acidic residues" evidence="1">
    <location>
        <begin position="192"/>
        <end position="201"/>
    </location>
</feature>
<name>A0A9N9I896_FUNMO</name>
<organism evidence="2 3">
    <name type="scientific">Funneliformis mosseae</name>
    <name type="common">Endomycorrhizal fungus</name>
    <name type="synonym">Glomus mosseae</name>
    <dbReference type="NCBI Taxonomy" id="27381"/>
    <lineage>
        <taxon>Eukaryota</taxon>
        <taxon>Fungi</taxon>
        <taxon>Fungi incertae sedis</taxon>
        <taxon>Mucoromycota</taxon>
        <taxon>Glomeromycotina</taxon>
        <taxon>Glomeromycetes</taxon>
        <taxon>Glomerales</taxon>
        <taxon>Glomeraceae</taxon>
        <taxon>Funneliformis</taxon>
    </lineage>
</organism>
<accession>A0A9N9I896</accession>
<protein>
    <submittedName>
        <fullName evidence="2">283_t:CDS:1</fullName>
    </submittedName>
</protein>
<gene>
    <name evidence="2" type="ORF">FMOSSE_LOCUS15342</name>
</gene>
<comment type="caution">
    <text evidence="2">The sequence shown here is derived from an EMBL/GenBank/DDBJ whole genome shotgun (WGS) entry which is preliminary data.</text>
</comment>
<feature type="compositionally biased region" description="Basic and acidic residues" evidence="1">
    <location>
        <begin position="15"/>
        <end position="31"/>
    </location>
</feature>
<evidence type="ECO:0000256" key="1">
    <source>
        <dbReference type="SAM" id="MobiDB-lite"/>
    </source>
</evidence>
<evidence type="ECO:0000313" key="3">
    <source>
        <dbReference type="Proteomes" id="UP000789375"/>
    </source>
</evidence>
<dbReference type="AlphaFoldDB" id="A0A9N9I896"/>
<feature type="compositionally biased region" description="Low complexity" evidence="1">
    <location>
        <begin position="171"/>
        <end position="188"/>
    </location>
</feature>
<sequence length="385" mass="44679">MNDYKLSASNAKTKGNMDTRHDLEKSRKNGAEEWRAKHLQYVSPAAQEQLNNLFYKAQSTSVNKKEAWVNQNSDSYGMERSVLPIYDKLSENKKEEASEKVEKSKDIFKSTFESNNKLDKNLAIYKQIRQVPGNSECFLENQSQKKNPSFILSICPRKENKQSSHNHDATSELSETFSSTSSPPLTKSGADATDRDLETRKLLGNQSMDAYSSNKTEPSSQYSHAVNKEKGENVSLPKLPNVPHHLLEKLKDKLYDVATKDLWLFDEEHREHFAENFGVTNICPLFVDHYGFAMWMLDENKRLLLWNEMENSIMYLGSNLTEGFTNYLINPDRLCYIMEDNFKLVPVNEFERQAKEMADMIWANRVEENTEKKRMRNKKNKKNNR</sequence>
<reference evidence="2" key="1">
    <citation type="submission" date="2021-06" db="EMBL/GenBank/DDBJ databases">
        <authorList>
            <person name="Kallberg Y."/>
            <person name="Tangrot J."/>
            <person name="Rosling A."/>
        </authorList>
    </citation>
    <scope>NUCLEOTIDE SEQUENCE</scope>
    <source>
        <strain evidence="2">87-6 pot B 2015</strain>
    </source>
</reference>
<feature type="compositionally biased region" description="Basic and acidic residues" evidence="1">
    <location>
        <begin position="158"/>
        <end position="170"/>
    </location>
</feature>
<feature type="region of interest" description="Disordered" evidence="1">
    <location>
        <begin position="158"/>
        <end position="237"/>
    </location>
</feature>
<feature type="region of interest" description="Disordered" evidence="1">
    <location>
        <begin position="1"/>
        <end position="31"/>
    </location>
</feature>
<keyword evidence="3" id="KW-1185">Reference proteome</keyword>
<evidence type="ECO:0000313" key="2">
    <source>
        <dbReference type="EMBL" id="CAG8725945.1"/>
    </source>
</evidence>
<dbReference type="Proteomes" id="UP000789375">
    <property type="component" value="Unassembled WGS sequence"/>
</dbReference>
<proteinExistence type="predicted"/>